<organism evidence="1 2">
    <name type="scientific">Naganishia adeliensis</name>
    <dbReference type="NCBI Taxonomy" id="92952"/>
    <lineage>
        <taxon>Eukaryota</taxon>
        <taxon>Fungi</taxon>
        <taxon>Dikarya</taxon>
        <taxon>Basidiomycota</taxon>
        <taxon>Agaricomycotina</taxon>
        <taxon>Tremellomycetes</taxon>
        <taxon>Filobasidiales</taxon>
        <taxon>Filobasidiaceae</taxon>
        <taxon>Naganishia</taxon>
    </lineage>
</organism>
<keyword evidence="2" id="KW-1185">Reference proteome</keyword>
<evidence type="ECO:0000313" key="1">
    <source>
        <dbReference type="EMBL" id="KAJ9113565.1"/>
    </source>
</evidence>
<proteinExistence type="predicted"/>
<reference evidence="1" key="1">
    <citation type="submission" date="2023-04" db="EMBL/GenBank/DDBJ databases">
        <title>Draft Genome sequencing of Naganishia species isolated from polar environments using Oxford Nanopore Technology.</title>
        <authorList>
            <person name="Leo P."/>
            <person name="Venkateswaran K."/>
        </authorList>
    </citation>
    <scope>NUCLEOTIDE SEQUENCE</scope>
    <source>
        <strain evidence="1">MNA-CCFEE 5262</strain>
    </source>
</reference>
<protein>
    <submittedName>
        <fullName evidence="1">Uncharacterized protein</fullName>
    </submittedName>
</protein>
<gene>
    <name evidence="1" type="ORF">QFC20_001916</name>
</gene>
<dbReference type="Proteomes" id="UP001230649">
    <property type="component" value="Unassembled WGS sequence"/>
</dbReference>
<name>A0ACC2WQW4_9TREE</name>
<dbReference type="EMBL" id="JASBWS010000012">
    <property type="protein sequence ID" value="KAJ9113565.1"/>
    <property type="molecule type" value="Genomic_DNA"/>
</dbReference>
<evidence type="ECO:0000313" key="2">
    <source>
        <dbReference type="Proteomes" id="UP001230649"/>
    </source>
</evidence>
<sequence>MARDRLAKSYGELTEKLFARVDWAQNHRIETLQAFIIIGEYWHSFNLSERHWALLGTAVKLEMDYTYSPEHNFTYVVQWDRQRTIEPANVDDEELVGFGPMSHHAQGMTFFLNRLHFIYPVRDFVDLVIANDGVRFDFVEEWVQFSHRRPILKLIASGYSLQDA</sequence>
<accession>A0ACC2WQW4</accession>
<comment type="caution">
    <text evidence="1">The sequence shown here is derived from an EMBL/GenBank/DDBJ whole genome shotgun (WGS) entry which is preliminary data.</text>
</comment>